<dbReference type="EMBL" id="CP090958">
    <property type="protein sequence ID" value="WGW12870.1"/>
    <property type="molecule type" value="Genomic_DNA"/>
</dbReference>
<proteinExistence type="predicted"/>
<dbReference type="SUPFAM" id="SSF47413">
    <property type="entry name" value="lambda repressor-like DNA-binding domains"/>
    <property type="match status" value="1"/>
</dbReference>
<evidence type="ECO:0000259" key="2">
    <source>
        <dbReference type="SMART" id="SM00530"/>
    </source>
</evidence>
<dbReference type="InterPro" id="IPR001387">
    <property type="entry name" value="Cro/C1-type_HTH"/>
</dbReference>
<evidence type="ECO:0000313" key="4">
    <source>
        <dbReference type="Proteomes" id="UP001209083"/>
    </source>
</evidence>
<evidence type="ECO:0000313" key="3">
    <source>
        <dbReference type="EMBL" id="WGW12870.1"/>
    </source>
</evidence>
<dbReference type="RefSeq" id="WP_349639676.1">
    <property type="nucleotide sequence ID" value="NZ_CP090958.1"/>
</dbReference>
<keyword evidence="4" id="KW-1185">Reference proteome</keyword>
<reference evidence="3 4" key="1">
    <citation type="submission" date="2023-05" db="EMBL/GenBank/DDBJ databases">
        <title>Lithophilousrod everest ZFBP1038 complete genpme.</title>
        <authorList>
            <person name="Tian M."/>
        </authorList>
    </citation>
    <scope>NUCLEOTIDE SEQUENCE [LARGE SCALE GENOMIC DNA]</scope>
    <source>
        <strain evidence="3 4">ZFBP1038</strain>
    </source>
</reference>
<evidence type="ECO:0000256" key="1">
    <source>
        <dbReference type="ARBA" id="ARBA00023125"/>
    </source>
</evidence>
<dbReference type="SMART" id="SM00530">
    <property type="entry name" value="HTH_XRE"/>
    <property type="match status" value="1"/>
</dbReference>
<dbReference type="InterPro" id="IPR050807">
    <property type="entry name" value="TransReg_Diox_bact_type"/>
</dbReference>
<dbReference type="CDD" id="cd00093">
    <property type="entry name" value="HTH_XRE"/>
    <property type="match status" value="1"/>
</dbReference>
<dbReference type="Gene3D" id="1.10.260.40">
    <property type="entry name" value="lambda repressor-like DNA-binding domains"/>
    <property type="match status" value="1"/>
</dbReference>
<feature type="domain" description="HTH cro/C1-type" evidence="2">
    <location>
        <begin position="4"/>
        <end position="59"/>
    </location>
</feature>
<accession>A0ABY8QV29</accession>
<dbReference type="PANTHER" id="PTHR46797:SF20">
    <property type="entry name" value="BLR4304 PROTEIN"/>
    <property type="match status" value="1"/>
</dbReference>
<dbReference type="InterPro" id="IPR010982">
    <property type="entry name" value="Lambda_DNA-bd_dom_sf"/>
</dbReference>
<dbReference type="Pfam" id="PF01381">
    <property type="entry name" value="HTH_3"/>
    <property type="match status" value="1"/>
</dbReference>
<keyword evidence="1" id="KW-0238">DNA-binding</keyword>
<protein>
    <submittedName>
        <fullName evidence="3">Helix-turn-helix transcriptional regulator</fullName>
    </submittedName>
</protein>
<dbReference type="PANTHER" id="PTHR46797">
    <property type="entry name" value="HTH-TYPE TRANSCRIPTIONAL REGULATOR"/>
    <property type="match status" value="1"/>
</dbReference>
<name>A0ABY8QV29_9MICO</name>
<gene>
    <name evidence="3" type="ORF">LWF01_03600</name>
</gene>
<dbReference type="Proteomes" id="UP001209083">
    <property type="component" value="Chromosome"/>
</dbReference>
<sequence>MGLRIREARAGNSLSQELLADRVGVDRKTISRVENGLISPKYDLIVDLAYALNVRVEWLVEDPGRPPHGSAS</sequence>
<organism evidence="3 4">
    <name type="scientific">Saxibacter everestensis</name>
    <dbReference type="NCBI Taxonomy" id="2909229"/>
    <lineage>
        <taxon>Bacteria</taxon>
        <taxon>Bacillati</taxon>
        <taxon>Actinomycetota</taxon>
        <taxon>Actinomycetes</taxon>
        <taxon>Micrococcales</taxon>
        <taxon>Brevibacteriaceae</taxon>
        <taxon>Saxibacter</taxon>
    </lineage>
</organism>